<dbReference type="EMBL" id="JBBBZM010000032">
    <property type="protein sequence ID" value="KAL0637633.1"/>
    <property type="molecule type" value="Genomic_DNA"/>
</dbReference>
<evidence type="ECO:0000313" key="2">
    <source>
        <dbReference type="Proteomes" id="UP001447188"/>
    </source>
</evidence>
<gene>
    <name evidence="1" type="ORF">Q9L58_003357</name>
</gene>
<name>A0ABR3GNX3_9PEZI</name>
<accession>A0ABR3GNX3</accession>
<evidence type="ECO:0000313" key="1">
    <source>
        <dbReference type="EMBL" id="KAL0637633.1"/>
    </source>
</evidence>
<comment type="caution">
    <text evidence="1">The sequence shown here is derived from an EMBL/GenBank/DDBJ whole genome shotgun (WGS) entry which is preliminary data.</text>
</comment>
<reference evidence="1 2" key="1">
    <citation type="submission" date="2024-02" db="EMBL/GenBank/DDBJ databases">
        <title>Discinaceae phylogenomics.</title>
        <authorList>
            <person name="Dirks A.C."/>
            <person name="James T.Y."/>
        </authorList>
    </citation>
    <scope>NUCLEOTIDE SEQUENCE [LARGE SCALE GENOMIC DNA]</scope>
    <source>
        <strain evidence="1 2">ACD0624</strain>
    </source>
</reference>
<protein>
    <submittedName>
        <fullName evidence="1">Uncharacterized protein</fullName>
    </submittedName>
</protein>
<proteinExistence type="predicted"/>
<sequence length="196" mass="22989">MAKNTNNTFRSFAPIGTVKPGSYTISTPRPAHPPDPVSKEEREILGFYDQTRAVSIDRDSDLFVYNFKIPQTPRARRGIGLKVHHPLLGVNLSAESSLFWRPRLLVARMRYFRKTAKYNPYLRHAQEREAREAFEVYLRLREDEEKRKTKVMGKRELMEYVKVLEDREKARQAEEQVDAVRMNKLCEESGLSMERD</sequence>
<organism evidence="1 2">
    <name type="scientific">Discina gigas</name>
    <dbReference type="NCBI Taxonomy" id="1032678"/>
    <lineage>
        <taxon>Eukaryota</taxon>
        <taxon>Fungi</taxon>
        <taxon>Dikarya</taxon>
        <taxon>Ascomycota</taxon>
        <taxon>Pezizomycotina</taxon>
        <taxon>Pezizomycetes</taxon>
        <taxon>Pezizales</taxon>
        <taxon>Discinaceae</taxon>
        <taxon>Discina</taxon>
    </lineage>
</organism>
<keyword evidence="2" id="KW-1185">Reference proteome</keyword>
<dbReference type="Proteomes" id="UP001447188">
    <property type="component" value="Unassembled WGS sequence"/>
</dbReference>